<evidence type="ECO:0000313" key="1">
    <source>
        <dbReference type="EMBL" id="EWC39312.1"/>
    </source>
</evidence>
<sequence length="58" mass="6913">MALFQQPQLLSFRYSMRPAFDAKLRMNSFGMRFCCIDGDEKLLTDFLPRHTLRNKLEN</sequence>
<proteinExistence type="predicted"/>
<gene>
    <name evidence="1" type="ORF">B597_020760</name>
</gene>
<accession>A0A061JJH4</accession>
<protein>
    <submittedName>
        <fullName evidence="1">Uncharacterized protein</fullName>
    </submittedName>
</protein>
<dbReference type="AlphaFoldDB" id="A0A061JJH4"/>
<evidence type="ECO:0000313" key="2">
    <source>
        <dbReference type="Proteomes" id="UP000026923"/>
    </source>
</evidence>
<name>A0A061JJH4_STUST</name>
<reference evidence="1 2" key="1">
    <citation type="journal article" date="2013" name="Genome Announc.">
        <title>Draft Genome of the Nitrogen-Fixing Bacterium Pseudomonas stutzeri Strain KOS6 Isolated from Industrial Hydrocarbon Sludge.</title>
        <authorList>
            <person name="Grigoryeva T.V."/>
            <person name="Laikov A.V."/>
            <person name="Naumova R.P."/>
            <person name="Manolov A.I."/>
            <person name="Larin A.K."/>
            <person name="Karpova I.Y."/>
            <person name="Semashko T.A."/>
            <person name="Alexeev D.G."/>
            <person name="Kostryukova E.S."/>
            <person name="Muller R."/>
            <person name="Govorun V.M."/>
        </authorList>
    </citation>
    <scope>NUCLEOTIDE SEQUENCE [LARGE SCALE GENOMIC DNA]</scope>
    <source>
        <strain evidence="1 2">KOS6</strain>
    </source>
</reference>
<dbReference type="Proteomes" id="UP000026923">
    <property type="component" value="Unassembled WGS sequence"/>
</dbReference>
<dbReference type="EMBL" id="AMCZ02000043">
    <property type="protein sequence ID" value="EWC39312.1"/>
    <property type="molecule type" value="Genomic_DNA"/>
</dbReference>
<comment type="caution">
    <text evidence="1">The sequence shown here is derived from an EMBL/GenBank/DDBJ whole genome shotgun (WGS) entry which is preliminary data.</text>
</comment>
<organism evidence="1 2">
    <name type="scientific">Stutzerimonas stutzeri KOS6</name>
    <dbReference type="NCBI Taxonomy" id="1218352"/>
    <lineage>
        <taxon>Bacteria</taxon>
        <taxon>Pseudomonadati</taxon>
        <taxon>Pseudomonadota</taxon>
        <taxon>Gammaproteobacteria</taxon>
        <taxon>Pseudomonadales</taxon>
        <taxon>Pseudomonadaceae</taxon>
        <taxon>Stutzerimonas</taxon>
    </lineage>
</organism>
<dbReference type="HOGENOM" id="CLU_2975973_0_0_6"/>